<dbReference type="PANTHER" id="PTHR10073">
    <property type="entry name" value="DNA MISMATCH REPAIR PROTEIN MLH, PMS, MUTL"/>
    <property type="match status" value="1"/>
</dbReference>
<dbReference type="Pfam" id="PF01119">
    <property type="entry name" value="DNA_mis_repair"/>
    <property type="match status" value="1"/>
</dbReference>
<keyword evidence="3" id="KW-0227">DNA damage</keyword>
<dbReference type="SMART" id="SM01340">
    <property type="entry name" value="DNA_mis_repair"/>
    <property type="match status" value="1"/>
</dbReference>
<dbReference type="OrthoDB" id="10263226at2759"/>
<dbReference type="GO" id="GO:0030983">
    <property type="term" value="F:mismatched DNA binding"/>
    <property type="evidence" value="ECO:0007669"/>
    <property type="project" value="InterPro"/>
</dbReference>
<dbReference type="SUPFAM" id="SSF55874">
    <property type="entry name" value="ATPase domain of HSP90 chaperone/DNA topoisomerase II/histidine kinase"/>
    <property type="match status" value="1"/>
</dbReference>
<comment type="subcellular location">
    <subcellularLocation>
        <location evidence="1">Nucleus</location>
    </subcellularLocation>
</comment>
<feature type="compositionally biased region" description="Polar residues" evidence="6">
    <location>
        <begin position="485"/>
        <end position="502"/>
    </location>
</feature>
<dbReference type="Pfam" id="PF16413">
    <property type="entry name" value="Mlh1_C"/>
    <property type="match status" value="1"/>
</dbReference>
<dbReference type="CDD" id="cd16926">
    <property type="entry name" value="HATPase_MutL-MLH-PMS-like"/>
    <property type="match status" value="1"/>
</dbReference>
<dbReference type="Gene3D" id="3.30.565.10">
    <property type="entry name" value="Histidine kinase-like ATPase, C-terminal domain"/>
    <property type="match status" value="1"/>
</dbReference>
<evidence type="ECO:0000256" key="5">
    <source>
        <dbReference type="ARBA" id="ARBA00023242"/>
    </source>
</evidence>
<reference evidence="8 9" key="1">
    <citation type="journal article" date="2018" name="MBio">
        <title>Comparative Genomics Reveals the Core Gene Toolbox for the Fungus-Insect Symbiosis.</title>
        <authorList>
            <person name="Wang Y."/>
            <person name="Stata M."/>
            <person name="Wang W."/>
            <person name="Stajich J.E."/>
            <person name="White M.M."/>
            <person name="Moncalvo J.M."/>
        </authorList>
    </citation>
    <scope>NUCLEOTIDE SEQUENCE [LARGE SCALE GENOMIC DNA]</scope>
    <source>
        <strain evidence="8 9">SC-DP-2</strain>
    </source>
</reference>
<dbReference type="Gene3D" id="3.30.230.10">
    <property type="match status" value="1"/>
</dbReference>
<dbReference type="GO" id="GO:0032389">
    <property type="term" value="C:MutLalpha complex"/>
    <property type="evidence" value="ECO:0007669"/>
    <property type="project" value="TreeGrafter"/>
</dbReference>
<gene>
    <name evidence="8" type="ORF">BB560_000347</name>
</gene>
<evidence type="ECO:0000256" key="6">
    <source>
        <dbReference type="SAM" id="MobiDB-lite"/>
    </source>
</evidence>
<dbReference type="InterPro" id="IPR013507">
    <property type="entry name" value="DNA_mismatch_S5_2-like"/>
</dbReference>
<organism evidence="8 9">
    <name type="scientific">Smittium megazygosporum</name>
    <dbReference type="NCBI Taxonomy" id="133381"/>
    <lineage>
        <taxon>Eukaryota</taxon>
        <taxon>Fungi</taxon>
        <taxon>Fungi incertae sedis</taxon>
        <taxon>Zoopagomycota</taxon>
        <taxon>Kickxellomycotina</taxon>
        <taxon>Harpellomycetes</taxon>
        <taxon>Harpellales</taxon>
        <taxon>Legeriomycetaceae</taxon>
        <taxon>Smittium</taxon>
    </lineage>
</organism>
<sequence>MENIASKQKPKHIKKLDNSVINRIAAGEIIHRPSNALKELLENSLDANASQIQVLAKDGGMKLLQIIDNGHGINREDLPLLCERFTTSKIQAYEDLEKISTYGFRGEALASISHVAHLSVITKTSDSSCAYKAKYIDGALSAGGSSEDSEPKPCAGNDGTQIIVENLFYNIPYRKQALKKTNEEYSRILDVVGKYAIHNAGVAMSCRKIGPKTIGNDVQTSKESSKPEIIRQIYGRSIADSLEKFEKDLSESVLATRFDGYASNGIFSCKKTTLLLFINNRLVENSSIRSSVEQLYSSTFPKSPKPFVYLSISIRPEYVDVNVHPTKKEVHFLNQDQIIIEVVNAIQQVLMHSNNSQVLTVQNPGRTVLSFIDSDITTDINKESPKKEFSSLSKSMDSKKNDAIYYSPRKVHESKLVRMDSKNFSLKSFIFDAGSGKPSQNGDPYRKRETFGSPLGFRSTNQKKFVEDNNSNSTNSFDTDKDSLSPVTTSKKMIESPTPSHSNLSSFYTKLMGSTANDNASIDMVNTLNSDSGDFISSDDYRKISNMLTKSNTTTETVSVVDSATDPTSLKNKKSEEFEVSEKKRPRVEVKLSSILELRNEWAEIAHNQFTKILHDHIFVGIVDTTRALVQHGTSLYMVDFEQVSEALFYQLALTEFCNFGRIELNPSPKLYDLVLLALGKEIEYDGLIRSKVKDTGYFQNEDFDPIPEEIVSSPDGVALAIVELIVSRREMLLEYYNFSVTEDGLLESIPMMLREYVPNMTKLPLFLLRIGSEVNWEDEKIFFKEFSSELAYFYATEPPTEIQDETLAENGDNTISLKMRIRSQPENTGLESSESDAMKQFYHAVEYRLFPALKAGFNAPASLVASNSVHLIANLPDLYKIFERC</sequence>
<proteinExistence type="inferred from homology"/>
<name>A0A2T9ZKT1_9FUNG</name>
<dbReference type="GO" id="GO:0005524">
    <property type="term" value="F:ATP binding"/>
    <property type="evidence" value="ECO:0007669"/>
    <property type="project" value="InterPro"/>
</dbReference>
<dbReference type="NCBIfam" id="TIGR00585">
    <property type="entry name" value="mutl"/>
    <property type="match status" value="1"/>
</dbReference>
<dbReference type="Proteomes" id="UP000245609">
    <property type="component" value="Unassembled WGS sequence"/>
</dbReference>
<dbReference type="FunFam" id="3.30.230.10:FF:000014">
    <property type="entry name" value="DNA mismatch repair protein Mlh1"/>
    <property type="match status" value="1"/>
</dbReference>
<dbReference type="GO" id="GO:0140664">
    <property type="term" value="F:ATP-dependent DNA damage sensor activity"/>
    <property type="evidence" value="ECO:0007669"/>
    <property type="project" value="InterPro"/>
</dbReference>
<feature type="region of interest" description="Disordered" evidence="6">
    <location>
        <begin position="435"/>
        <end position="502"/>
    </location>
</feature>
<keyword evidence="5" id="KW-0539">Nucleus</keyword>
<keyword evidence="9" id="KW-1185">Reference proteome</keyword>
<feature type="domain" description="DNA mismatch repair protein S5" evidence="7">
    <location>
        <begin position="230"/>
        <end position="351"/>
    </location>
</feature>
<dbReference type="InterPro" id="IPR036890">
    <property type="entry name" value="HATPase_C_sf"/>
</dbReference>
<evidence type="ECO:0000256" key="4">
    <source>
        <dbReference type="ARBA" id="ARBA00023204"/>
    </source>
</evidence>
<feature type="compositionally biased region" description="Low complexity" evidence="6">
    <location>
        <begin position="468"/>
        <end position="477"/>
    </location>
</feature>
<evidence type="ECO:0000313" key="9">
    <source>
        <dbReference type="Proteomes" id="UP000245609"/>
    </source>
</evidence>
<dbReference type="STRING" id="133381.A0A2T9ZKT1"/>
<dbReference type="InterPro" id="IPR032189">
    <property type="entry name" value="Mlh1_C"/>
</dbReference>
<evidence type="ECO:0000256" key="3">
    <source>
        <dbReference type="ARBA" id="ARBA00022763"/>
    </source>
</evidence>
<dbReference type="InterPro" id="IPR014721">
    <property type="entry name" value="Ribsml_uS5_D2-typ_fold_subgr"/>
</dbReference>
<dbReference type="EMBL" id="MBFS01000035">
    <property type="protein sequence ID" value="PVV05137.1"/>
    <property type="molecule type" value="Genomic_DNA"/>
</dbReference>
<keyword evidence="4" id="KW-0234">DNA repair</keyword>
<dbReference type="InterPro" id="IPR038973">
    <property type="entry name" value="MutL/Mlh/Pms-like"/>
</dbReference>
<evidence type="ECO:0000313" key="8">
    <source>
        <dbReference type="EMBL" id="PVV05137.1"/>
    </source>
</evidence>
<dbReference type="InterPro" id="IPR014762">
    <property type="entry name" value="DNA_mismatch_repair_CS"/>
</dbReference>
<comment type="similarity">
    <text evidence="2">Belongs to the DNA mismatch repair MutL/HexB family.</text>
</comment>
<dbReference type="SUPFAM" id="SSF54211">
    <property type="entry name" value="Ribosomal protein S5 domain 2-like"/>
    <property type="match status" value="1"/>
</dbReference>
<dbReference type="PROSITE" id="PS00058">
    <property type="entry name" value="DNA_MISMATCH_REPAIR_1"/>
    <property type="match status" value="1"/>
</dbReference>
<evidence type="ECO:0000256" key="2">
    <source>
        <dbReference type="ARBA" id="ARBA00006082"/>
    </source>
</evidence>
<accession>A0A2T9ZKT1</accession>
<dbReference type="Pfam" id="PF13589">
    <property type="entry name" value="HATPase_c_3"/>
    <property type="match status" value="1"/>
</dbReference>
<evidence type="ECO:0000256" key="1">
    <source>
        <dbReference type="ARBA" id="ARBA00004123"/>
    </source>
</evidence>
<dbReference type="FunFam" id="3.30.565.10:FF:000109">
    <property type="entry name" value="Related to MLH1-DNA mismatch repair protein"/>
    <property type="match status" value="1"/>
</dbReference>
<dbReference type="InterPro" id="IPR020568">
    <property type="entry name" value="Ribosomal_Su5_D2-typ_SF"/>
</dbReference>
<evidence type="ECO:0000259" key="7">
    <source>
        <dbReference type="SMART" id="SM01340"/>
    </source>
</evidence>
<dbReference type="PANTHER" id="PTHR10073:SF12">
    <property type="entry name" value="DNA MISMATCH REPAIR PROTEIN MLH1"/>
    <property type="match status" value="1"/>
</dbReference>
<dbReference type="GO" id="GO:0016887">
    <property type="term" value="F:ATP hydrolysis activity"/>
    <property type="evidence" value="ECO:0007669"/>
    <property type="project" value="InterPro"/>
</dbReference>
<comment type="caution">
    <text evidence="8">The sequence shown here is derived from an EMBL/GenBank/DDBJ whole genome shotgun (WGS) entry which is preliminary data.</text>
</comment>
<dbReference type="InterPro" id="IPR002099">
    <property type="entry name" value="MutL/Mlh/PMS"/>
</dbReference>
<protein>
    <recommendedName>
        <fullName evidence="7">DNA mismatch repair protein S5 domain-containing protein</fullName>
    </recommendedName>
</protein>
<dbReference type="GO" id="GO:0006298">
    <property type="term" value="P:mismatch repair"/>
    <property type="evidence" value="ECO:0007669"/>
    <property type="project" value="InterPro"/>
</dbReference>
<dbReference type="AlphaFoldDB" id="A0A2T9ZKT1"/>